<proteinExistence type="predicted"/>
<organism evidence="1 2">
    <name type="scientific">Periplaneta americana</name>
    <name type="common">American cockroach</name>
    <name type="synonym">Blatta americana</name>
    <dbReference type="NCBI Taxonomy" id="6978"/>
    <lineage>
        <taxon>Eukaryota</taxon>
        <taxon>Metazoa</taxon>
        <taxon>Ecdysozoa</taxon>
        <taxon>Arthropoda</taxon>
        <taxon>Hexapoda</taxon>
        <taxon>Insecta</taxon>
        <taxon>Pterygota</taxon>
        <taxon>Neoptera</taxon>
        <taxon>Polyneoptera</taxon>
        <taxon>Dictyoptera</taxon>
        <taxon>Blattodea</taxon>
        <taxon>Blattoidea</taxon>
        <taxon>Blattidae</taxon>
        <taxon>Blattinae</taxon>
        <taxon>Periplaneta</taxon>
    </lineage>
</organism>
<protein>
    <submittedName>
        <fullName evidence="1">Uncharacterized protein</fullName>
    </submittedName>
</protein>
<evidence type="ECO:0000313" key="1">
    <source>
        <dbReference type="EMBL" id="KAJ4435812.1"/>
    </source>
</evidence>
<comment type="caution">
    <text evidence="1">The sequence shown here is derived from an EMBL/GenBank/DDBJ whole genome shotgun (WGS) entry which is preliminary data.</text>
</comment>
<dbReference type="Proteomes" id="UP001148838">
    <property type="component" value="Unassembled WGS sequence"/>
</dbReference>
<accession>A0ABQ8SQ32</accession>
<feature type="non-terminal residue" evidence="1">
    <location>
        <position position="77"/>
    </location>
</feature>
<dbReference type="EMBL" id="JAJSOF020000023">
    <property type="protein sequence ID" value="KAJ4435812.1"/>
    <property type="molecule type" value="Genomic_DNA"/>
</dbReference>
<reference evidence="1 2" key="1">
    <citation type="journal article" date="2022" name="Allergy">
        <title>Genome assembly and annotation of Periplaneta americana reveal a comprehensive cockroach allergen profile.</title>
        <authorList>
            <person name="Wang L."/>
            <person name="Xiong Q."/>
            <person name="Saelim N."/>
            <person name="Wang L."/>
            <person name="Nong W."/>
            <person name="Wan A.T."/>
            <person name="Shi M."/>
            <person name="Liu X."/>
            <person name="Cao Q."/>
            <person name="Hui J.H.L."/>
            <person name="Sookrung N."/>
            <person name="Leung T.F."/>
            <person name="Tungtrongchitr A."/>
            <person name="Tsui S.K.W."/>
        </authorList>
    </citation>
    <scope>NUCLEOTIDE SEQUENCE [LARGE SCALE GENOMIC DNA]</scope>
    <source>
        <strain evidence="1">PWHHKU_190912</strain>
    </source>
</reference>
<keyword evidence="2" id="KW-1185">Reference proteome</keyword>
<name>A0ABQ8SQ32_PERAM</name>
<gene>
    <name evidence="1" type="ORF">ANN_18431</name>
</gene>
<evidence type="ECO:0000313" key="2">
    <source>
        <dbReference type="Proteomes" id="UP001148838"/>
    </source>
</evidence>
<sequence length="77" mass="8053">MAGLCEGGNEPPGSLKGRVGRQYRRELLCVCVCGVPTASRAVASRTGTSSLAGSPWGVSLPRNTRLYFSLSMLPGVL</sequence>